<dbReference type="AlphaFoldDB" id="A0AAD8AYD3"/>
<feature type="compositionally biased region" description="Polar residues" evidence="1">
    <location>
        <begin position="165"/>
        <end position="222"/>
    </location>
</feature>
<feature type="compositionally biased region" description="Low complexity" evidence="1">
    <location>
        <begin position="154"/>
        <end position="164"/>
    </location>
</feature>
<sequence>MNTFTSPAAGSPNHLYNEIPSTTFQSQMSSYLPPAYVTPIFRSTYGQVYNGTYSRPSTTRGPVQIRSYTPPSSMTWAPQDTFEDLHSQTTPDTVALSDPNNWIYRINNLIPSETRTLTNAPQGVNSTMPLNDLPVIRQTLDVISSGSTFPTQPSSTLSSYLVSSNNPPSLMSSTAPNTPQLSLSANNPPYLMSSTAPNTPQLSLSANNPPSLMSSTAPNTPQLSLNIPSATLQESPIDSSNQDFEVTEIAYVQRDSGVNSFTGHYFFLPFTLEFNNNTNEHMAGAMDYTEGNSESEAEVDRNLREEVSMPEEEIIDHRMELCPHNDNDECDDDCPYLHGQLCHLCHTHRFNPYNAGLHFY</sequence>
<accession>A0AAD8AYD3</accession>
<organism evidence="2 3">
    <name type="scientific">Biomphalaria pfeifferi</name>
    <name type="common">Bloodfluke planorb</name>
    <name type="synonym">Freshwater snail</name>
    <dbReference type="NCBI Taxonomy" id="112525"/>
    <lineage>
        <taxon>Eukaryota</taxon>
        <taxon>Metazoa</taxon>
        <taxon>Spiralia</taxon>
        <taxon>Lophotrochozoa</taxon>
        <taxon>Mollusca</taxon>
        <taxon>Gastropoda</taxon>
        <taxon>Heterobranchia</taxon>
        <taxon>Euthyneura</taxon>
        <taxon>Panpulmonata</taxon>
        <taxon>Hygrophila</taxon>
        <taxon>Lymnaeoidea</taxon>
        <taxon>Planorbidae</taxon>
        <taxon>Biomphalaria</taxon>
    </lineage>
</organism>
<comment type="caution">
    <text evidence="2">The sequence shown here is derived from an EMBL/GenBank/DDBJ whole genome shotgun (WGS) entry which is preliminary data.</text>
</comment>
<evidence type="ECO:0000256" key="1">
    <source>
        <dbReference type="SAM" id="MobiDB-lite"/>
    </source>
</evidence>
<proteinExistence type="predicted"/>
<gene>
    <name evidence="2" type="ORF">Bpfe_025925</name>
</gene>
<dbReference type="GO" id="GO:0000428">
    <property type="term" value="C:DNA-directed RNA polymerase complex"/>
    <property type="evidence" value="ECO:0007669"/>
    <property type="project" value="UniProtKB-KW"/>
</dbReference>
<reference evidence="2" key="1">
    <citation type="journal article" date="2023" name="PLoS Negl. Trop. Dis.">
        <title>A genome sequence for Biomphalaria pfeifferi, the major vector snail for the human-infecting parasite Schistosoma mansoni.</title>
        <authorList>
            <person name="Bu L."/>
            <person name="Lu L."/>
            <person name="Laidemitt M.R."/>
            <person name="Zhang S.M."/>
            <person name="Mutuku M."/>
            <person name="Mkoji G."/>
            <person name="Steinauer M."/>
            <person name="Loker E.S."/>
        </authorList>
    </citation>
    <scope>NUCLEOTIDE SEQUENCE</scope>
    <source>
        <strain evidence="2">KasaAsao</strain>
    </source>
</reference>
<dbReference type="EMBL" id="JASAOG010000194">
    <property type="protein sequence ID" value="KAK0044637.1"/>
    <property type="molecule type" value="Genomic_DNA"/>
</dbReference>
<feature type="non-terminal residue" evidence="2">
    <location>
        <position position="360"/>
    </location>
</feature>
<keyword evidence="2" id="KW-0240">DNA-directed RNA polymerase</keyword>
<reference evidence="2" key="2">
    <citation type="submission" date="2023-04" db="EMBL/GenBank/DDBJ databases">
        <authorList>
            <person name="Bu L."/>
            <person name="Lu L."/>
            <person name="Laidemitt M.R."/>
            <person name="Zhang S.M."/>
            <person name="Mutuku M."/>
            <person name="Mkoji G."/>
            <person name="Steinauer M."/>
            <person name="Loker E.S."/>
        </authorList>
    </citation>
    <scope>NUCLEOTIDE SEQUENCE</scope>
    <source>
        <strain evidence="2">KasaAsao</strain>
        <tissue evidence="2">Whole Snail</tissue>
    </source>
</reference>
<dbReference type="Proteomes" id="UP001233172">
    <property type="component" value="Unassembled WGS sequence"/>
</dbReference>
<name>A0AAD8AYD3_BIOPF</name>
<evidence type="ECO:0000313" key="3">
    <source>
        <dbReference type="Proteomes" id="UP001233172"/>
    </source>
</evidence>
<protein>
    <submittedName>
        <fullName evidence="2">DNA-directed RNA polymerase II subunit RPB1</fullName>
    </submittedName>
</protein>
<keyword evidence="2" id="KW-0804">Transcription</keyword>
<feature type="region of interest" description="Disordered" evidence="1">
    <location>
        <begin position="146"/>
        <end position="222"/>
    </location>
</feature>
<evidence type="ECO:0000313" key="2">
    <source>
        <dbReference type="EMBL" id="KAK0044637.1"/>
    </source>
</evidence>
<keyword evidence="3" id="KW-1185">Reference proteome</keyword>